<dbReference type="Proteomes" id="UP000607435">
    <property type="component" value="Unassembled WGS sequence"/>
</dbReference>
<proteinExistence type="inferred from homology"/>
<dbReference type="InterPro" id="IPR015421">
    <property type="entry name" value="PyrdxlP-dep_Trfase_major"/>
</dbReference>
<evidence type="ECO:0000256" key="3">
    <source>
        <dbReference type="RuleBase" id="RU004508"/>
    </source>
</evidence>
<comment type="similarity">
    <text evidence="2 3">Belongs to the DegT/DnrJ/EryC1 family.</text>
</comment>
<dbReference type="PANTHER" id="PTHR30244:SF36">
    <property type="entry name" value="3-OXO-GLUCOSE-6-PHOSPHATE:GLUTAMATE AMINOTRANSFERASE"/>
    <property type="match status" value="1"/>
</dbReference>
<dbReference type="CDD" id="cd00616">
    <property type="entry name" value="AHBA_syn"/>
    <property type="match status" value="1"/>
</dbReference>
<feature type="compositionally biased region" description="Polar residues" evidence="4">
    <location>
        <begin position="170"/>
        <end position="189"/>
    </location>
</feature>
<dbReference type="EMBL" id="JACOME010000001">
    <property type="protein sequence ID" value="MBC3844825.1"/>
    <property type="molecule type" value="Genomic_DNA"/>
</dbReference>
<evidence type="ECO:0000313" key="5">
    <source>
        <dbReference type="EMBL" id="MBC3844825.1"/>
    </source>
</evidence>
<keyword evidence="5" id="KW-0032">Aminotransferase</keyword>
<organism evidence="5 6">
    <name type="scientific">Winogradskyella echinorum</name>
    <dbReference type="NCBI Taxonomy" id="538189"/>
    <lineage>
        <taxon>Bacteria</taxon>
        <taxon>Pseudomonadati</taxon>
        <taxon>Bacteroidota</taxon>
        <taxon>Flavobacteriia</taxon>
        <taxon>Flavobacteriales</taxon>
        <taxon>Flavobacteriaceae</taxon>
        <taxon>Winogradskyella</taxon>
    </lineage>
</organism>
<dbReference type="SUPFAM" id="SSF53383">
    <property type="entry name" value="PLP-dependent transferases"/>
    <property type="match status" value="1"/>
</dbReference>
<dbReference type="PIRSF" id="PIRSF000390">
    <property type="entry name" value="PLP_StrS"/>
    <property type="match status" value="1"/>
</dbReference>
<keyword evidence="5" id="KW-0808">Transferase</keyword>
<sequence>MIKFLDLHKINNRFNDKFKDAFSKSLEDSRFILGNNVSKFENEFAAYCGTKYCVGTANGLDALTLILKGYVQLGELKKGDKVIVPANTFIATILSVLHADLVPVLVEPNPETYNLSTVEVRDNLNDEVKAIIMVHLYGQLADVEGLKQLANEYNLILIEDAAQAHGAIANSKNQKQNSKAQTQNTNCDGSISTSTSTSCSFRAGNLSHAAAFSFYPSKNLGALGDGGAITTNDSELFETVNLLRNYGSKVKYKNEIIGYNSRLDDMQAAFLSIKLKSLDKDNQRRREIAKAYLDGINNSKLKMPIYNGSQNHVFYAFVVEVNDREGFTKFLNLNNIEWLIHYPIPPHKQQALKAFLHFSLPLTEKIHKRIISLPISPVMTNKEVQTVIDVLNTY</sequence>
<dbReference type="Gene3D" id="3.90.1150.10">
    <property type="entry name" value="Aspartate Aminotransferase, domain 1"/>
    <property type="match status" value="1"/>
</dbReference>
<dbReference type="InterPro" id="IPR015424">
    <property type="entry name" value="PyrdxlP-dep_Trfase"/>
</dbReference>
<feature type="region of interest" description="Disordered" evidence="4">
    <location>
        <begin position="169"/>
        <end position="191"/>
    </location>
</feature>
<reference evidence="5 6" key="1">
    <citation type="submission" date="2020-08" db="EMBL/GenBank/DDBJ databases">
        <title>Winogradskyella ouciana sp. nov., isolated from the hadal seawater of the Mariana Trench.</title>
        <authorList>
            <person name="He X."/>
        </authorList>
    </citation>
    <scope>NUCLEOTIDE SEQUENCE [LARGE SCALE GENOMIC DNA]</scope>
    <source>
        <strain evidence="5 6">KCTC 22026</strain>
    </source>
</reference>
<evidence type="ECO:0000256" key="1">
    <source>
        <dbReference type="ARBA" id="ARBA00022898"/>
    </source>
</evidence>
<gene>
    <name evidence="5" type="ORF">H6H04_00400</name>
</gene>
<dbReference type="RefSeq" id="WP_186843969.1">
    <property type="nucleotide sequence ID" value="NZ_JACOME010000001.1"/>
</dbReference>
<evidence type="ECO:0000313" key="6">
    <source>
        <dbReference type="Proteomes" id="UP000607435"/>
    </source>
</evidence>
<protein>
    <submittedName>
        <fullName evidence="5">DegT/DnrJ/EryC1/StrS family aminotransferase</fullName>
    </submittedName>
</protein>
<dbReference type="PANTHER" id="PTHR30244">
    <property type="entry name" value="TRANSAMINASE"/>
    <property type="match status" value="1"/>
</dbReference>
<dbReference type="GO" id="GO:0008483">
    <property type="term" value="F:transaminase activity"/>
    <property type="evidence" value="ECO:0007669"/>
    <property type="project" value="UniProtKB-KW"/>
</dbReference>
<dbReference type="Pfam" id="PF01041">
    <property type="entry name" value="DegT_DnrJ_EryC1"/>
    <property type="match status" value="1"/>
</dbReference>
<evidence type="ECO:0000256" key="4">
    <source>
        <dbReference type="SAM" id="MobiDB-lite"/>
    </source>
</evidence>
<dbReference type="InterPro" id="IPR000653">
    <property type="entry name" value="DegT/StrS_aminotransferase"/>
</dbReference>
<keyword evidence="1 3" id="KW-0663">Pyridoxal phosphate</keyword>
<dbReference type="Gene3D" id="3.40.640.10">
    <property type="entry name" value="Type I PLP-dependent aspartate aminotransferase-like (Major domain)"/>
    <property type="match status" value="1"/>
</dbReference>
<comment type="caution">
    <text evidence="5">The sequence shown here is derived from an EMBL/GenBank/DDBJ whole genome shotgun (WGS) entry which is preliminary data.</text>
</comment>
<dbReference type="InterPro" id="IPR015422">
    <property type="entry name" value="PyrdxlP-dep_Trfase_small"/>
</dbReference>
<evidence type="ECO:0000256" key="2">
    <source>
        <dbReference type="ARBA" id="ARBA00037999"/>
    </source>
</evidence>
<keyword evidence="6" id="KW-1185">Reference proteome</keyword>
<accession>A0ABR6XWF8</accession>
<name>A0ABR6XWF8_9FLAO</name>